<sequence length="106" mass="11709">MLYNSSFSLLHFHNSLFSTDSSSSSPSFFGNPKPDKKKLGGNTIDSPPPAIDSPSTGINSPLFHRKERTNPTTHSSPFVGLELTYSLPRFSDSPPERGNYLRSYQS</sequence>
<evidence type="ECO:0000256" key="1">
    <source>
        <dbReference type="SAM" id="MobiDB-lite"/>
    </source>
</evidence>
<evidence type="ECO:0000313" key="2">
    <source>
        <dbReference type="EMBL" id="CAI8592667.1"/>
    </source>
</evidence>
<gene>
    <name evidence="2" type="ORF">VFH_I052400</name>
</gene>
<protein>
    <submittedName>
        <fullName evidence="2">Uncharacterized protein</fullName>
    </submittedName>
</protein>
<reference evidence="2 3" key="1">
    <citation type="submission" date="2023-01" db="EMBL/GenBank/DDBJ databases">
        <authorList>
            <person name="Kreplak J."/>
        </authorList>
    </citation>
    <scope>NUCLEOTIDE SEQUENCE [LARGE SCALE GENOMIC DNA]</scope>
</reference>
<organism evidence="2 3">
    <name type="scientific">Vicia faba</name>
    <name type="common">Broad bean</name>
    <name type="synonym">Faba vulgaris</name>
    <dbReference type="NCBI Taxonomy" id="3906"/>
    <lineage>
        <taxon>Eukaryota</taxon>
        <taxon>Viridiplantae</taxon>
        <taxon>Streptophyta</taxon>
        <taxon>Embryophyta</taxon>
        <taxon>Tracheophyta</taxon>
        <taxon>Spermatophyta</taxon>
        <taxon>Magnoliopsida</taxon>
        <taxon>eudicotyledons</taxon>
        <taxon>Gunneridae</taxon>
        <taxon>Pentapetalae</taxon>
        <taxon>rosids</taxon>
        <taxon>fabids</taxon>
        <taxon>Fabales</taxon>
        <taxon>Fabaceae</taxon>
        <taxon>Papilionoideae</taxon>
        <taxon>50 kb inversion clade</taxon>
        <taxon>NPAAA clade</taxon>
        <taxon>Hologalegina</taxon>
        <taxon>IRL clade</taxon>
        <taxon>Fabeae</taxon>
        <taxon>Vicia</taxon>
    </lineage>
</organism>
<dbReference type="AlphaFoldDB" id="A0AAV0Z9L9"/>
<dbReference type="EMBL" id="OX451735">
    <property type="protein sequence ID" value="CAI8592667.1"/>
    <property type="molecule type" value="Genomic_DNA"/>
</dbReference>
<accession>A0AAV0Z9L9</accession>
<dbReference type="Proteomes" id="UP001157006">
    <property type="component" value="Chromosome 1S"/>
</dbReference>
<proteinExistence type="predicted"/>
<evidence type="ECO:0000313" key="3">
    <source>
        <dbReference type="Proteomes" id="UP001157006"/>
    </source>
</evidence>
<keyword evidence="3" id="KW-1185">Reference proteome</keyword>
<feature type="region of interest" description="Disordered" evidence="1">
    <location>
        <begin position="18"/>
        <end position="78"/>
    </location>
</feature>
<feature type="compositionally biased region" description="Low complexity" evidence="1">
    <location>
        <begin position="18"/>
        <end position="29"/>
    </location>
</feature>
<name>A0AAV0Z9L9_VICFA</name>